<evidence type="ECO:0000256" key="18">
    <source>
        <dbReference type="ARBA" id="ARBA00023170"/>
    </source>
</evidence>
<keyword evidence="15 22" id="KW-0067">ATP-binding</keyword>
<name>A0ABD1FV23_SALDI</name>
<dbReference type="EMBL" id="JBEAFC010000011">
    <property type="protein sequence ID" value="KAL1535675.1"/>
    <property type="molecule type" value="Genomic_DNA"/>
</dbReference>
<dbReference type="PROSITE" id="PS51450">
    <property type="entry name" value="LRR"/>
    <property type="match status" value="1"/>
</dbReference>
<dbReference type="Pfam" id="PF07714">
    <property type="entry name" value="PK_Tyr_Ser-Thr"/>
    <property type="match status" value="1"/>
</dbReference>
<reference evidence="26 27" key="1">
    <citation type="submission" date="2024-06" db="EMBL/GenBank/DDBJ databases">
        <title>A chromosome level genome sequence of Diviner's sage (Salvia divinorum).</title>
        <authorList>
            <person name="Ford S.A."/>
            <person name="Ro D.-K."/>
            <person name="Ness R.W."/>
            <person name="Phillips M.A."/>
        </authorList>
    </citation>
    <scope>NUCLEOTIDE SEQUENCE [LARGE SCALE GENOMIC DNA]</scope>
    <source>
        <strain evidence="26">SAF-2024a</strain>
        <tissue evidence="26">Leaf</tissue>
    </source>
</reference>
<dbReference type="SMART" id="SM00220">
    <property type="entry name" value="S_TKc"/>
    <property type="match status" value="1"/>
</dbReference>
<dbReference type="PRINTS" id="PR00019">
    <property type="entry name" value="LEURICHRPT"/>
</dbReference>
<evidence type="ECO:0000256" key="3">
    <source>
        <dbReference type="ARBA" id="ARBA00008684"/>
    </source>
</evidence>
<dbReference type="PANTHER" id="PTHR48056:SF58">
    <property type="entry name" value="LEUCINE-RICH REPEAT RECEPTOR PROTEIN KINASE MSP1-LIKE ISOFORM X1"/>
    <property type="match status" value="1"/>
</dbReference>
<dbReference type="InterPro" id="IPR017441">
    <property type="entry name" value="Protein_kinase_ATP_BS"/>
</dbReference>
<dbReference type="Pfam" id="PF08263">
    <property type="entry name" value="LRRNT_2"/>
    <property type="match status" value="1"/>
</dbReference>
<dbReference type="Gene3D" id="3.30.200.20">
    <property type="entry name" value="Phosphorylase Kinase, domain 1"/>
    <property type="match status" value="1"/>
</dbReference>
<evidence type="ECO:0000256" key="22">
    <source>
        <dbReference type="PROSITE-ProRule" id="PRU10141"/>
    </source>
</evidence>
<dbReference type="GO" id="GO:0004674">
    <property type="term" value="F:protein serine/threonine kinase activity"/>
    <property type="evidence" value="ECO:0007669"/>
    <property type="project" value="UniProtKB-KW"/>
</dbReference>
<keyword evidence="8" id="KW-0433">Leucine-rich repeat</keyword>
<dbReference type="Pfam" id="PF00560">
    <property type="entry name" value="LRR_1"/>
    <property type="match status" value="11"/>
</dbReference>
<proteinExistence type="inferred from homology"/>
<dbReference type="SMART" id="SM00369">
    <property type="entry name" value="LRR_TYP"/>
    <property type="match status" value="12"/>
</dbReference>
<comment type="caution">
    <text evidence="26">The sequence shown here is derived from an EMBL/GenBank/DDBJ whole genome shotgun (WGS) entry which is preliminary data.</text>
</comment>
<feature type="binding site" evidence="22">
    <location>
        <position position="997"/>
    </location>
    <ligand>
        <name>ATP</name>
        <dbReference type="ChEBI" id="CHEBI:30616"/>
    </ligand>
</feature>
<dbReference type="FunFam" id="3.80.10.10:FF:000095">
    <property type="entry name" value="LRR receptor-like serine/threonine-protein kinase GSO1"/>
    <property type="match status" value="1"/>
</dbReference>
<keyword evidence="11 24" id="KW-0732">Signal</keyword>
<evidence type="ECO:0000256" key="6">
    <source>
        <dbReference type="ARBA" id="ARBA00022527"/>
    </source>
</evidence>
<evidence type="ECO:0000256" key="14">
    <source>
        <dbReference type="ARBA" id="ARBA00022777"/>
    </source>
</evidence>
<evidence type="ECO:0000259" key="25">
    <source>
        <dbReference type="PROSITE" id="PS50011"/>
    </source>
</evidence>
<dbReference type="EC" id="2.7.11.1" evidence="4"/>
<dbReference type="SUPFAM" id="SSF52058">
    <property type="entry name" value="L domain-like"/>
    <property type="match status" value="2"/>
</dbReference>
<evidence type="ECO:0000256" key="21">
    <source>
        <dbReference type="ARBA" id="ARBA00048679"/>
    </source>
</evidence>
<feature type="chain" id="PRO_5044768178" description="non-specific serine/threonine protein kinase" evidence="24">
    <location>
        <begin position="25"/>
        <end position="1241"/>
    </location>
</feature>
<dbReference type="InterPro" id="IPR032675">
    <property type="entry name" value="LRR_dom_sf"/>
</dbReference>
<feature type="transmembrane region" description="Helical" evidence="23">
    <location>
        <begin position="893"/>
        <end position="917"/>
    </location>
</feature>
<comment type="similarity">
    <text evidence="3">Belongs to the protein kinase superfamily. Ser/Thr protein kinase family.</text>
</comment>
<dbReference type="SUPFAM" id="SSF52047">
    <property type="entry name" value="RNI-like"/>
    <property type="match status" value="1"/>
</dbReference>
<gene>
    <name evidence="26" type="ORF">AAHA92_28429</name>
</gene>
<comment type="catalytic activity">
    <reaction evidence="20">
        <text>L-threonyl-[protein] + ATP = O-phospho-L-threonyl-[protein] + ADP + H(+)</text>
        <dbReference type="Rhea" id="RHEA:46608"/>
        <dbReference type="Rhea" id="RHEA-COMP:11060"/>
        <dbReference type="Rhea" id="RHEA-COMP:11605"/>
        <dbReference type="ChEBI" id="CHEBI:15378"/>
        <dbReference type="ChEBI" id="CHEBI:30013"/>
        <dbReference type="ChEBI" id="CHEBI:30616"/>
        <dbReference type="ChEBI" id="CHEBI:61977"/>
        <dbReference type="ChEBI" id="CHEBI:456216"/>
        <dbReference type="EC" id="2.7.11.1"/>
    </reaction>
</comment>
<keyword evidence="17 23" id="KW-0472">Membrane</keyword>
<evidence type="ECO:0000256" key="1">
    <source>
        <dbReference type="ARBA" id="ARBA00004236"/>
    </source>
</evidence>
<accession>A0ABD1FV23</accession>
<evidence type="ECO:0000313" key="26">
    <source>
        <dbReference type="EMBL" id="KAL1535675.1"/>
    </source>
</evidence>
<dbReference type="Proteomes" id="UP001567538">
    <property type="component" value="Unassembled WGS sequence"/>
</dbReference>
<evidence type="ECO:0000256" key="23">
    <source>
        <dbReference type="SAM" id="Phobius"/>
    </source>
</evidence>
<evidence type="ECO:0000256" key="17">
    <source>
        <dbReference type="ARBA" id="ARBA00023136"/>
    </source>
</evidence>
<dbReference type="InterPro" id="IPR003591">
    <property type="entry name" value="Leu-rich_rpt_typical-subtyp"/>
</dbReference>
<dbReference type="PROSITE" id="PS00108">
    <property type="entry name" value="PROTEIN_KINASE_ST"/>
    <property type="match status" value="1"/>
</dbReference>
<evidence type="ECO:0000256" key="8">
    <source>
        <dbReference type="ARBA" id="ARBA00022614"/>
    </source>
</evidence>
<dbReference type="GO" id="GO:0005886">
    <property type="term" value="C:plasma membrane"/>
    <property type="evidence" value="ECO:0007669"/>
    <property type="project" value="UniProtKB-SubCell"/>
</dbReference>
<dbReference type="FunFam" id="1.10.510.10:FF:000309">
    <property type="entry name" value="Leucine-rich repeat receptor-like protein kinase"/>
    <property type="match status" value="1"/>
</dbReference>
<dbReference type="InterPro" id="IPR050647">
    <property type="entry name" value="Plant_LRR-RLKs"/>
</dbReference>
<keyword evidence="5" id="KW-1003">Cell membrane</keyword>
<evidence type="ECO:0000256" key="10">
    <source>
        <dbReference type="ARBA" id="ARBA00022692"/>
    </source>
</evidence>
<dbReference type="PROSITE" id="PS00107">
    <property type="entry name" value="PROTEIN_KINASE_ATP"/>
    <property type="match status" value="1"/>
</dbReference>
<evidence type="ECO:0000256" key="9">
    <source>
        <dbReference type="ARBA" id="ARBA00022679"/>
    </source>
</evidence>
<keyword evidence="27" id="KW-1185">Reference proteome</keyword>
<dbReference type="InterPro" id="IPR011009">
    <property type="entry name" value="Kinase-like_dom_sf"/>
</dbReference>
<dbReference type="GO" id="GO:0005524">
    <property type="term" value="F:ATP binding"/>
    <property type="evidence" value="ECO:0007669"/>
    <property type="project" value="UniProtKB-UniRule"/>
</dbReference>
<evidence type="ECO:0000256" key="7">
    <source>
        <dbReference type="ARBA" id="ARBA00022553"/>
    </source>
</evidence>
<dbReference type="GO" id="GO:0009653">
    <property type="term" value="P:anatomical structure morphogenesis"/>
    <property type="evidence" value="ECO:0007669"/>
    <property type="project" value="UniProtKB-ARBA"/>
</dbReference>
<comment type="catalytic activity">
    <reaction evidence="21">
        <text>L-seryl-[protein] + ATP = O-phospho-L-seryl-[protein] + ADP + H(+)</text>
        <dbReference type="Rhea" id="RHEA:17989"/>
        <dbReference type="Rhea" id="RHEA-COMP:9863"/>
        <dbReference type="Rhea" id="RHEA-COMP:11604"/>
        <dbReference type="ChEBI" id="CHEBI:15378"/>
        <dbReference type="ChEBI" id="CHEBI:29999"/>
        <dbReference type="ChEBI" id="CHEBI:30616"/>
        <dbReference type="ChEBI" id="CHEBI:83421"/>
        <dbReference type="ChEBI" id="CHEBI:456216"/>
        <dbReference type="EC" id="2.7.11.1"/>
    </reaction>
</comment>
<dbReference type="Pfam" id="PF13855">
    <property type="entry name" value="LRR_8"/>
    <property type="match status" value="2"/>
</dbReference>
<dbReference type="InterPro" id="IPR000719">
    <property type="entry name" value="Prot_kinase_dom"/>
</dbReference>
<dbReference type="InterPro" id="IPR001611">
    <property type="entry name" value="Leu-rich_rpt"/>
</dbReference>
<dbReference type="Gene3D" id="3.80.10.10">
    <property type="entry name" value="Ribonuclease Inhibitor"/>
    <property type="match status" value="6"/>
</dbReference>
<dbReference type="FunFam" id="3.80.10.10:FF:000383">
    <property type="entry name" value="Leucine-rich repeat receptor protein kinase EMS1"/>
    <property type="match status" value="1"/>
</dbReference>
<evidence type="ECO:0000256" key="13">
    <source>
        <dbReference type="ARBA" id="ARBA00022741"/>
    </source>
</evidence>
<keyword evidence="6" id="KW-0723">Serine/threonine-protein kinase</keyword>
<feature type="domain" description="Protein kinase" evidence="25">
    <location>
        <begin position="969"/>
        <end position="1241"/>
    </location>
</feature>
<dbReference type="FunFam" id="3.80.10.10:FF:000400">
    <property type="entry name" value="Nuclear pore complex protein NUP107"/>
    <property type="match status" value="1"/>
</dbReference>
<keyword evidence="10 23" id="KW-0812">Transmembrane</keyword>
<evidence type="ECO:0000256" key="20">
    <source>
        <dbReference type="ARBA" id="ARBA00047899"/>
    </source>
</evidence>
<dbReference type="PANTHER" id="PTHR48056">
    <property type="entry name" value="LRR RECEPTOR-LIKE SERINE/THREONINE-PROTEIN KINASE-RELATED"/>
    <property type="match status" value="1"/>
</dbReference>
<dbReference type="SUPFAM" id="SSF56112">
    <property type="entry name" value="Protein kinase-like (PK-like)"/>
    <property type="match status" value="1"/>
</dbReference>
<dbReference type="GO" id="GO:0099402">
    <property type="term" value="P:plant organ development"/>
    <property type="evidence" value="ECO:0007669"/>
    <property type="project" value="UniProtKB-ARBA"/>
</dbReference>
<evidence type="ECO:0000256" key="24">
    <source>
        <dbReference type="SAM" id="SignalP"/>
    </source>
</evidence>
<dbReference type="FunFam" id="3.80.10.10:FF:000041">
    <property type="entry name" value="LRR receptor-like serine/threonine-protein kinase ERECTA"/>
    <property type="match status" value="1"/>
</dbReference>
<evidence type="ECO:0000256" key="19">
    <source>
        <dbReference type="ARBA" id="ARBA00023180"/>
    </source>
</evidence>
<evidence type="ECO:0000256" key="16">
    <source>
        <dbReference type="ARBA" id="ARBA00022989"/>
    </source>
</evidence>
<comment type="subcellular location">
    <subcellularLocation>
        <location evidence="1">Cell membrane</location>
    </subcellularLocation>
    <subcellularLocation>
        <location evidence="2">Membrane</location>
        <topology evidence="2">Single-pass type I membrane protein</topology>
    </subcellularLocation>
</comment>
<keyword evidence="7" id="KW-0597">Phosphoprotein</keyword>
<evidence type="ECO:0000256" key="11">
    <source>
        <dbReference type="ARBA" id="ARBA00022729"/>
    </source>
</evidence>
<dbReference type="InterPro" id="IPR001245">
    <property type="entry name" value="Ser-Thr/Tyr_kinase_cat_dom"/>
</dbReference>
<keyword evidence="14" id="KW-0418">Kinase</keyword>
<keyword evidence="9" id="KW-0808">Transferase</keyword>
<dbReference type="FunFam" id="3.30.200.20:FF:000150">
    <property type="entry name" value="serine/threonine-protein kinase BRI1-like 2"/>
    <property type="match status" value="1"/>
</dbReference>
<sequence length="1241" mass="134984">MCTLISVIIIVLATFSHLPSMAEPHDLNVLNALRDSIINKTTSLPSWSGPNSSDHPCNWTGVTCSPHTLTVTHLHLSSLCSFSPINTPFPLLIPKLKSLQHLNLSRCAFTGQIPPDFWNLHHLRTVDLSSNRLSGAIPPDVGGMKELEQLILDDNMFSDTLPSSIGNLRQLEELSLRSNSFSGNLPLQLGNLPLLQSLDISENLFSGILPLSFGNLTNLLYFTARGNMLSGDLFHVIGNLKKLQILDLSMNPIAGAIPSLIGDLKDLRILSLQQCQLTGSIPEKISSLTYLTQLNLAQNDFDSELPSGIGRLQNLIYLIASNAGLRGAIPSEIGGCKNLKVLDLSFNSLHDPLPGELAELGFLSSVLLNSNRLSGSIRPWISNWKRAESVILSQNFFNDSLPNLDLPSLLHFDASANMLSGELPAEVCLDAPYLKTLILSSNAISGTIGDRFRNCTGLTDLILSENNLTGELPPYFGKLHLITLEMAMNRLSGSIPDQIWESKTLVAISLNNNMIRGLLSDAVGDATRLRRLLLDNNLLNGSIPSSIGRLRNLTNLSLHGNRMSGEIPSQIFNCKMLVSLDLGGNALTGGIPKDISKLNLLDNLVLSHNQLTGILPEEICSGFQKVPLPDSEYTQHYGMLDLSYNGLQGPIPSTIRDCAVATEIRLQGNRLSGTIPTEIWSLPNLTLLDLSFNSLSTLVAPPSLNSLNLQGLLLSNNRLRGSILGDIWPELPSLTKLDLSRNLFIDSIPSSLFQAKNLAYLDVSMNSLTGKLSVNTSTLSLLVMNVSNNHISGSLDDSSIANLPSVSVLDLHNNGFSGSLPPSLSTLEALTYLDLSGNQFQDSFPCNICSIKGLTYTSFSDNSFSGENIPNSCGDEKPCDYYKRLQPFLSPRFGLVSALGVAIAVAAVVLVVTVALYMKSSAQRQDVIILGKAVEPKKMKEPLSINVATFEHSLLRLNATDISTATENFSQSYVIGEGGSGTVYKASLPGGPAVAVKRLKRGHLPQGDREFLAEMETIGKVKHENLVPLLGYCVVADERFLIYEYMERGSLDFWIMSQELDWPTRLKICKGAAKGLAFLHHGFVPHIIHRDIKSGNILLDRDFVPRVSDFGLARIISACESHVSTILAGTLGYIPPEYGQAMVATKKGDVYSFGVVMLELLTGQPPTGQGDGEGGNLVGWVGYMAAEGRGWEVFDPCLGGVAAWHRQMVGVLRIARLCTSELPWKRPTMLELVKMLDEDDY</sequence>
<evidence type="ECO:0000256" key="12">
    <source>
        <dbReference type="ARBA" id="ARBA00022737"/>
    </source>
</evidence>
<keyword evidence="13 22" id="KW-0547">Nucleotide-binding</keyword>
<dbReference type="Gene3D" id="1.10.510.10">
    <property type="entry name" value="Transferase(Phosphotransferase) domain 1"/>
    <property type="match status" value="1"/>
</dbReference>
<dbReference type="PROSITE" id="PS50011">
    <property type="entry name" value="PROTEIN_KINASE_DOM"/>
    <property type="match status" value="1"/>
</dbReference>
<evidence type="ECO:0000256" key="2">
    <source>
        <dbReference type="ARBA" id="ARBA00004479"/>
    </source>
</evidence>
<evidence type="ECO:0000256" key="15">
    <source>
        <dbReference type="ARBA" id="ARBA00022840"/>
    </source>
</evidence>
<dbReference type="AlphaFoldDB" id="A0ABD1FV23"/>
<keyword evidence="18" id="KW-0675">Receptor</keyword>
<evidence type="ECO:0000256" key="4">
    <source>
        <dbReference type="ARBA" id="ARBA00012513"/>
    </source>
</evidence>
<protein>
    <recommendedName>
        <fullName evidence="4">non-specific serine/threonine protein kinase</fullName>
        <ecNumber evidence="4">2.7.11.1</ecNumber>
    </recommendedName>
</protein>
<keyword evidence="12" id="KW-0677">Repeat</keyword>
<dbReference type="GO" id="GO:0051707">
    <property type="term" value="P:response to other organism"/>
    <property type="evidence" value="ECO:0007669"/>
    <property type="project" value="UniProtKB-ARBA"/>
</dbReference>
<evidence type="ECO:0000256" key="5">
    <source>
        <dbReference type="ARBA" id="ARBA00022475"/>
    </source>
</evidence>
<dbReference type="InterPro" id="IPR013210">
    <property type="entry name" value="LRR_N_plant-typ"/>
</dbReference>
<organism evidence="26 27">
    <name type="scientific">Salvia divinorum</name>
    <name type="common">Maria pastora</name>
    <name type="synonym">Diviner's sage</name>
    <dbReference type="NCBI Taxonomy" id="28513"/>
    <lineage>
        <taxon>Eukaryota</taxon>
        <taxon>Viridiplantae</taxon>
        <taxon>Streptophyta</taxon>
        <taxon>Embryophyta</taxon>
        <taxon>Tracheophyta</taxon>
        <taxon>Spermatophyta</taxon>
        <taxon>Magnoliopsida</taxon>
        <taxon>eudicotyledons</taxon>
        <taxon>Gunneridae</taxon>
        <taxon>Pentapetalae</taxon>
        <taxon>asterids</taxon>
        <taxon>lamiids</taxon>
        <taxon>Lamiales</taxon>
        <taxon>Lamiaceae</taxon>
        <taxon>Nepetoideae</taxon>
        <taxon>Mentheae</taxon>
        <taxon>Salviinae</taxon>
        <taxon>Salvia</taxon>
        <taxon>Salvia subgen. Calosphace</taxon>
    </lineage>
</organism>
<keyword evidence="19" id="KW-0325">Glycoprotein</keyword>
<dbReference type="CDD" id="cd14066">
    <property type="entry name" value="STKc_IRAK"/>
    <property type="match status" value="1"/>
</dbReference>
<dbReference type="FunFam" id="3.80.10.10:FF:000626">
    <property type="entry name" value="Leucine-rich repeat receptor protein kinase MSP1"/>
    <property type="match status" value="1"/>
</dbReference>
<dbReference type="InterPro" id="IPR008271">
    <property type="entry name" value="Ser/Thr_kinase_AS"/>
</dbReference>
<feature type="signal peptide" evidence="24">
    <location>
        <begin position="1"/>
        <end position="24"/>
    </location>
</feature>
<evidence type="ECO:0000313" key="27">
    <source>
        <dbReference type="Proteomes" id="UP001567538"/>
    </source>
</evidence>
<dbReference type="GO" id="GO:0006952">
    <property type="term" value="P:defense response"/>
    <property type="evidence" value="ECO:0007669"/>
    <property type="project" value="UniProtKB-ARBA"/>
</dbReference>
<keyword evidence="16 23" id="KW-1133">Transmembrane helix</keyword>